<name>A0A8E2F6W9_9PEZI</name>
<dbReference type="EC" id="3.2.1.143" evidence="2"/>
<evidence type="ECO:0000256" key="5">
    <source>
        <dbReference type="ARBA" id="ARBA00042398"/>
    </source>
</evidence>
<comment type="cofactor">
    <cofactor evidence="12">
        <name>Mg(2+)</name>
        <dbReference type="ChEBI" id="CHEBI:18420"/>
    </cofactor>
    <text evidence="12">Binds 2 magnesium ions per subunit.</text>
</comment>
<evidence type="ECO:0000256" key="4">
    <source>
        <dbReference type="ARBA" id="ARBA00041057"/>
    </source>
</evidence>
<evidence type="ECO:0000256" key="2">
    <source>
        <dbReference type="ARBA" id="ARBA00012255"/>
    </source>
</evidence>
<feature type="binding site" evidence="12">
    <location>
        <position position="62"/>
    </location>
    <ligand>
        <name>Mg(2+)</name>
        <dbReference type="ChEBI" id="CHEBI:18420"/>
        <label>1</label>
    </ligand>
</feature>
<keyword evidence="12" id="KW-0479">Metal-binding</keyword>
<comment type="similarity">
    <text evidence="1">Belongs to the ADP-ribosylglycohydrolase family.</text>
</comment>
<evidence type="ECO:0000256" key="12">
    <source>
        <dbReference type="PIRSR" id="PIRSR605502-1"/>
    </source>
</evidence>
<feature type="binding site" evidence="12">
    <location>
        <position position="63"/>
    </location>
    <ligand>
        <name>Mg(2+)</name>
        <dbReference type="ChEBI" id="CHEBI:18420"/>
        <label>1</label>
    </ligand>
</feature>
<feature type="binding site" evidence="12">
    <location>
        <position position="299"/>
    </location>
    <ligand>
        <name>Mg(2+)</name>
        <dbReference type="ChEBI" id="CHEBI:18420"/>
        <label>1</label>
    </ligand>
</feature>
<dbReference type="OrthoDB" id="2021138at2759"/>
<feature type="binding site" evidence="12">
    <location>
        <position position="300"/>
    </location>
    <ligand>
        <name>Mg(2+)</name>
        <dbReference type="ChEBI" id="CHEBI:18420"/>
        <label>1</label>
    </ligand>
</feature>
<keyword evidence="12" id="KW-0460">Magnesium</keyword>
<evidence type="ECO:0000256" key="6">
    <source>
        <dbReference type="ARBA" id="ARBA00042471"/>
    </source>
</evidence>
<dbReference type="Pfam" id="PF03747">
    <property type="entry name" value="ADP_ribosyl_GH"/>
    <property type="match status" value="1"/>
</dbReference>
<protein>
    <recommendedName>
        <fullName evidence="4">ADP-ribosylhydrolase ARH3</fullName>
        <ecNumber evidence="2">3.2.1.143</ecNumber>
    </recommendedName>
    <alternativeName>
        <fullName evidence="5">ADP-ribose glycohydrolase ARH3</fullName>
    </alternativeName>
    <alternativeName>
        <fullName evidence="6">ADP-ribosylhydrolase 3</fullName>
    </alternativeName>
    <alternativeName>
        <fullName evidence="9">O-acetyl-ADP-ribose deacetylase ARH3</fullName>
    </alternativeName>
    <alternativeName>
        <fullName evidence="10">Poly(ADP-ribose) glycohydrolase ARH3</fullName>
    </alternativeName>
    <alternativeName>
        <fullName evidence="8">[Protein ADP-ribosylarginine] hydrolase-like protein 2</fullName>
    </alternativeName>
    <alternativeName>
        <fullName evidence="7">[Protein ADP-ribosylserine] hydrolase</fullName>
    </alternativeName>
</protein>
<evidence type="ECO:0000256" key="1">
    <source>
        <dbReference type="ARBA" id="ARBA00010702"/>
    </source>
</evidence>
<evidence type="ECO:0000256" key="10">
    <source>
        <dbReference type="ARBA" id="ARBA00043193"/>
    </source>
</evidence>
<accession>A0A8E2F6W9</accession>
<dbReference type="InterPro" id="IPR005502">
    <property type="entry name" value="Ribosyl_crysJ1"/>
</dbReference>
<proteinExistence type="inferred from homology"/>
<dbReference type="GO" id="GO:0046872">
    <property type="term" value="F:metal ion binding"/>
    <property type="evidence" value="ECO:0007669"/>
    <property type="project" value="UniProtKB-KW"/>
</dbReference>
<dbReference type="InterPro" id="IPR036705">
    <property type="entry name" value="Ribosyl_crysJ1_sf"/>
</dbReference>
<keyword evidence="3 13" id="KW-0378">Hydrolase</keyword>
<feature type="binding site" evidence="12">
    <location>
        <position position="61"/>
    </location>
    <ligand>
        <name>Mg(2+)</name>
        <dbReference type="ChEBI" id="CHEBI:18420"/>
        <label>1</label>
    </ligand>
</feature>
<dbReference type="AlphaFoldDB" id="A0A8E2F6W9"/>
<feature type="binding site" evidence="12">
    <location>
        <position position="297"/>
    </location>
    <ligand>
        <name>Mg(2+)</name>
        <dbReference type="ChEBI" id="CHEBI:18420"/>
        <label>1</label>
    </ligand>
</feature>
<comment type="catalytic activity">
    <reaction evidence="11">
        <text>alpha-NAD(+) + H2O = ADP-D-ribose + nicotinamide + H(+)</text>
        <dbReference type="Rhea" id="RHEA:68792"/>
        <dbReference type="ChEBI" id="CHEBI:15377"/>
        <dbReference type="ChEBI" id="CHEBI:15378"/>
        <dbReference type="ChEBI" id="CHEBI:17154"/>
        <dbReference type="ChEBI" id="CHEBI:57967"/>
        <dbReference type="ChEBI" id="CHEBI:77017"/>
    </reaction>
</comment>
<dbReference type="Gene3D" id="1.10.4080.10">
    <property type="entry name" value="ADP-ribosylation/Crystallin J1"/>
    <property type="match status" value="1"/>
</dbReference>
<gene>
    <name evidence="13" type="ORF">AOQ84DRAFT_396262</name>
</gene>
<evidence type="ECO:0000256" key="9">
    <source>
        <dbReference type="ARBA" id="ARBA00043187"/>
    </source>
</evidence>
<dbReference type="GO" id="GO:0004649">
    <property type="term" value="F:poly(ADP-ribose) glycohydrolase activity"/>
    <property type="evidence" value="ECO:0007669"/>
    <property type="project" value="UniProtKB-EC"/>
</dbReference>
<evidence type="ECO:0000256" key="7">
    <source>
        <dbReference type="ARBA" id="ARBA00042722"/>
    </source>
</evidence>
<dbReference type="Proteomes" id="UP000250140">
    <property type="component" value="Unassembled WGS sequence"/>
</dbReference>
<dbReference type="SUPFAM" id="SSF101478">
    <property type="entry name" value="ADP-ribosylglycohydrolase"/>
    <property type="match status" value="1"/>
</dbReference>
<dbReference type="EMBL" id="KV749042">
    <property type="protein sequence ID" value="OCL11445.1"/>
    <property type="molecule type" value="Genomic_DNA"/>
</dbReference>
<dbReference type="PANTHER" id="PTHR16222:SF24">
    <property type="entry name" value="ADP-RIBOSYLHYDROLASE ARH3"/>
    <property type="match status" value="1"/>
</dbReference>
<keyword evidence="14" id="KW-1185">Reference proteome</keyword>
<organism evidence="13 14">
    <name type="scientific">Glonium stellatum</name>
    <dbReference type="NCBI Taxonomy" id="574774"/>
    <lineage>
        <taxon>Eukaryota</taxon>
        <taxon>Fungi</taxon>
        <taxon>Dikarya</taxon>
        <taxon>Ascomycota</taxon>
        <taxon>Pezizomycotina</taxon>
        <taxon>Dothideomycetes</taxon>
        <taxon>Pleosporomycetidae</taxon>
        <taxon>Gloniales</taxon>
        <taxon>Gloniaceae</taxon>
        <taxon>Glonium</taxon>
    </lineage>
</organism>
<evidence type="ECO:0000256" key="8">
    <source>
        <dbReference type="ARBA" id="ARBA00042850"/>
    </source>
</evidence>
<sequence length="345" mass="36305">MTPTPTRLSRTIGALLGVHAGDSLGATLEFAPWATIRSSYPTGLRSIIGGGPFNWPAGHATDDTDLTRAVLLAYRDGSAATATATASAAATTAAATTAADFDVVRAAADYMLQWYGGAWPGRTAGTPPVDIGNATVLGLRRYRASGDPRRAGAGAGQAGNGSLMRCVATGLFRAEREKRVRESMEISAVTHDDRRCTVSCAAYNEMVFALLAGRTPEEAVEAGLDLVGELDCKPVEEAINRGRLLQLQEIVEDGPGDELPGRAAGYVLESLILAVAAVLDPRPLVDVLVDVVRVGSDTDTNGAIAGGLLGVRDGAEALPEEWKEKLQFRKEFEEVALKLVESRES</sequence>
<dbReference type="PANTHER" id="PTHR16222">
    <property type="entry name" value="ADP-RIBOSYLGLYCOHYDROLASE"/>
    <property type="match status" value="1"/>
</dbReference>
<evidence type="ECO:0000256" key="11">
    <source>
        <dbReference type="ARBA" id="ARBA00049015"/>
    </source>
</evidence>
<evidence type="ECO:0000313" key="13">
    <source>
        <dbReference type="EMBL" id="OCL11445.1"/>
    </source>
</evidence>
<dbReference type="InterPro" id="IPR050792">
    <property type="entry name" value="ADP-ribosylglycohydrolase"/>
</dbReference>
<evidence type="ECO:0000256" key="3">
    <source>
        <dbReference type="ARBA" id="ARBA00022801"/>
    </source>
</evidence>
<reference evidence="13 14" key="1">
    <citation type="journal article" date="2016" name="Nat. Commun.">
        <title>Ectomycorrhizal ecology is imprinted in the genome of the dominant symbiotic fungus Cenococcum geophilum.</title>
        <authorList>
            <consortium name="DOE Joint Genome Institute"/>
            <person name="Peter M."/>
            <person name="Kohler A."/>
            <person name="Ohm R.A."/>
            <person name="Kuo A."/>
            <person name="Krutzmann J."/>
            <person name="Morin E."/>
            <person name="Arend M."/>
            <person name="Barry K.W."/>
            <person name="Binder M."/>
            <person name="Choi C."/>
            <person name="Clum A."/>
            <person name="Copeland A."/>
            <person name="Grisel N."/>
            <person name="Haridas S."/>
            <person name="Kipfer T."/>
            <person name="LaButti K."/>
            <person name="Lindquist E."/>
            <person name="Lipzen A."/>
            <person name="Maire R."/>
            <person name="Meier B."/>
            <person name="Mihaltcheva S."/>
            <person name="Molinier V."/>
            <person name="Murat C."/>
            <person name="Poggeler S."/>
            <person name="Quandt C.A."/>
            <person name="Sperisen C."/>
            <person name="Tritt A."/>
            <person name="Tisserant E."/>
            <person name="Crous P.W."/>
            <person name="Henrissat B."/>
            <person name="Nehls U."/>
            <person name="Egli S."/>
            <person name="Spatafora J.W."/>
            <person name="Grigoriev I.V."/>
            <person name="Martin F.M."/>
        </authorList>
    </citation>
    <scope>NUCLEOTIDE SEQUENCE [LARGE SCALE GENOMIC DNA]</scope>
    <source>
        <strain evidence="13 14">CBS 207.34</strain>
    </source>
</reference>
<evidence type="ECO:0000313" key="14">
    <source>
        <dbReference type="Proteomes" id="UP000250140"/>
    </source>
</evidence>